<comment type="caution">
    <text evidence="2">The sequence shown here is derived from an EMBL/GenBank/DDBJ whole genome shotgun (WGS) entry which is preliminary data.</text>
</comment>
<feature type="non-terminal residue" evidence="2">
    <location>
        <position position="1"/>
    </location>
</feature>
<proteinExistence type="predicted"/>
<evidence type="ECO:0000313" key="2">
    <source>
        <dbReference type="EMBL" id="ETO03071.1"/>
    </source>
</evidence>
<dbReference type="EMBL" id="ASPP01034224">
    <property type="protein sequence ID" value="ETO03071.1"/>
    <property type="molecule type" value="Genomic_DNA"/>
</dbReference>
<reference evidence="2 3" key="1">
    <citation type="journal article" date="2013" name="Curr. Biol.">
        <title>The Genome of the Foraminiferan Reticulomyxa filosa.</title>
        <authorList>
            <person name="Glockner G."/>
            <person name="Hulsmann N."/>
            <person name="Schleicher M."/>
            <person name="Noegel A.A."/>
            <person name="Eichinger L."/>
            <person name="Gallinger C."/>
            <person name="Pawlowski J."/>
            <person name="Sierra R."/>
            <person name="Euteneuer U."/>
            <person name="Pillet L."/>
            <person name="Moustafa A."/>
            <person name="Platzer M."/>
            <person name="Groth M."/>
            <person name="Szafranski K."/>
            <person name="Schliwa M."/>
        </authorList>
    </citation>
    <scope>NUCLEOTIDE SEQUENCE [LARGE SCALE GENOMIC DNA]</scope>
</reference>
<dbReference type="InterPro" id="IPR031981">
    <property type="entry name" value="MIEAP_C"/>
</dbReference>
<organism evidence="2 3">
    <name type="scientific">Reticulomyxa filosa</name>
    <dbReference type="NCBI Taxonomy" id="46433"/>
    <lineage>
        <taxon>Eukaryota</taxon>
        <taxon>Sar</taxon>
        <taxon>Rhizaria</taxon>
        <taxon>Retaria</taxon>
        <taxon>Foraminifera</taxon>
        <taxon>Monothalamids</taxon>
        <taxon>Reticulomyxidae</taxon>
        <taxon>Reticulomyxa</taxon>
    </lineage>
</organism>
<dbReference type="Proteomes" id="UP000023152">
    <property type="component" value="Unassembled WGS sequence"/>
</dbReference>
<sequence length="335" mass="39661">LKKKKKNRKDQLQSEQQELIIFFAFFCPTEIEKGQRARIENTDKQVATVVLSFYLVFLKKKKFVNATLRENLLKKHVVANTRSTFPNVSQIKDNLDSLHTQQHANLTISLIRMLTQVGMRKEKARENVYDWCWNMLMDCYNAMHDYKMEMYNAVADALHFDQILQQMNDNSNEDHSKCKQSLSFDLENQKYQSIQFMIAFHLQMYFEQLLQCPVPVPVRRGQYNDETKLDQIVRLIFTKYQKKMQAEGLQDDQDNELVTAYLKTACTICWTMVLQDHTLSLWPLEFRPTQSVFFDQDKHIMISGSNKISTHILYFVWPTIKRNDILLDTKVFVVK</sequence>
<accession>X6LNW5</accession>
<dbReference type="AlphaFoldDB" id="X6LNW5"/>
<dbReference type="Pfam" id="PF16026">
    <property type="entry name" value="MIEAP"/>
    <property type="match status" value="1"/>
</dbReference>
<name>X6LNW5_RETFI</name>
<protein>
    <recommendedName>
        <fullName evidence="1">Mitochondria-eating protein C-terminal domain-containing protein</fullName>
    </recommendedName>
</protein>
<gene>
    <name evidence="2" type="ORF">RFI_34342</name>
</gene>
<evidence type="ECO:0000313" key="3">
    <source>
        <dbReference type="Proteomes" id="UP000023152"/>
    </source>
</evidence>
<evidence type="ECO:0000259" key="1">
    <source>
        <dbReference type="Pfam" id="PF16026"/>
    </source>
</evidence>
<feature type="domain" description="Mitochondria-eating protein C-terminal" evidence="1">
    <location>
        <begin position="225"/>
        <end position="324"/>
    </location>
</feature>
<keyword evidence="3" id="KW-1185">Reference proteome</keyword>